<keyword evidence="1" id="KW-0560">Oxidoreductase</keyword>
<gene>
    <name evidence="3" type="ORF">BAE44_0020913</name>
</gene>
<name>A0A1E5UZ14_9POAL</name>
<evidence type="ECO:0000313" key="3">
    <source>
        <dbReference type="EMBL" id="OEL18068.1"/>
    </source>
</evidence>
<dbReference type="GO" id="GO:0016616">
    <property type="term" value="F:oxidoreductase activity, acting on the CH-OH group of donors, NAD or NADP as acceptor"/>
    <property type="evidence" value="ECO:0007669"/>
    <property type="project" value="TreeGrafter"/>
</dbReference>
<dbReference type="PANTHER" id="PTHR10366:SF831">
    <property type="entry name" value="NAD-DEPENDENT EPIMERASE_DEHYDRATASE DOMAIN-CONTAINING PROTEIN"/>
    <property type="match status" value="1"/>
</dbReference>
<protein>
    <recommendedName>
        <fullName evidence="2">NAD(P)-binding domain-containing protein</fullName>
    </recommendedName>
</protein>
<dbReference type="Pfam" id="PF13460">
    <property type="entry name" value="NAD_binding_10"/>
    <property type="match status" value="1"/>
</dbReference>
<dbReference type="AlphaFoldDB" id="A0A1E5UZ14"/>
<dbReference type="PANTHER" id="PTHR10366">
    <property type="entry name" value="NAD DEPENDENT EPIMERASE/DEHYDRATASE"/>
    <property type="match status" value="1"/>
</dbReference>
<evidence type="ECO:0000313" key="4">
    <source>
        <dbReference type="Proteomes" id="UP000095767"/>
    </source>
</evidence>
<sequence length="242" mass="26150">MATPAKSTSTVCVTGAEGFLASWLVKLLLSSGSYTVRGTVSDPSGSKNAHLIELEGAGERLRLVKADVLDYSSVAAAVAGYIIAPAVTDTVNVLKACYEAKVKRVVVVSSFSAVCFNPNLPSTEIAGQMRSTAERIRSVNPSIDGETVENRIKNLVDVRDVADALLLAYENPEASGRYICSSTPVRVSDLVSILKTSYPTYNYPKSFVEAEANFTCNTEKLQKLGWSFRPMEETLRDSVVCY</sequence>
<dbReference type="InterPro" id="IPR036291">
    <property type="entry name" value="NAD(P)-bd_dom_sf"/>
</dbReference>
<comment type="caution">
    <text evidence="3">The sequence shown here is derived from an EMBL/GenBank/DDBJ whole genome shotgun (WGS) entry which is preliminary data.</text>
</comment>
<dbReference type="Proteomes" id="UP000095767">
    <property type="component" value="Unassembled WGS sequence"/>
</dbReference>
<dbReference type="EMBL" id="LWDX02057855">
    <property type="protein sequence ID" value="OEL18068.1"/>
    <property type="molecule type" value="Genomic_DNA"/>
</dbReference>
<evidence type="ECO:0000259" key="2">
    <source>
        <dbReference type="Pfam" id="PF13460"/>
    </source>
</evidence>
<dbReference type="InterPro" id="IPR050425">
    <property type="entry name" value="NAD(P)_dehydrat-like"/>
</dbReference>
<dbReference type="OrthoDB" id="2735536at2759"/>
<evidence type="ECO:0000256" key="1">
    <source>
        <dbReference type="ARBA" id="ARBA00023002"/>
    </source>
</evidence>
<reference evidence="3 4" key="1">
    <citation type="submission" date="2016-09" db="EMBL/GenBank/DDBJ databases">
        <title>The draft genome of Dichanthelium oligosanthes: A C3 panicoid grass species.</title>
        <authorList>
            <person name="Studer A.J."/>
            <person name="Schnable J.C."/>
            <person name="Brutnell T.P."/>
        </authorList>
    </citation>
    <scope>NUCLEOTIDE SEQUENCE [LARGE SCALE GENOMIC DNA]</scope>
    <source>
        <strain evidence="4">cv. Kellogg 1175</strain>
        <tissue evidence="3">Leaf</tissue>
    </source>
</reference>
<keyword evidence="4" id="KW-1185">Reference proteome</keyword>
<proteinExistence type="predicted"/>
<dbReference type="SUPFAM" id="SSF51735">
    <property type="entry name" value="NAD(P)-binding Rossmann-fold domains"/>
    <property type="match status" value="1"/>
</dbReference>
<accession>A0A1E5UZ14</accession>
<dbReference type="InterPro" id="IPR016040">
    <property type="entry name" value="NAD(P)-bd_dom"/>
</dbReference>
<dbReference type="Gene3D" id="3.40.50.720">
    <property type="entry name" value="NAD(P)-binding Rossmann-like Domain"/>
    <property type="match status" value="2"/>
</dbReference>
<dbReference type="STRING" id="888268.A0A1E5UZ14"/>
<feature type="domain" description="NAD(P)-binding" evidence="2">
    <location>
        <begin position="15"/>
        <end position="113"/>
    </location>
</feature>
<organism evidence="3 4">
    <name type="scientific">Dichanthelium oligosanthes</name>
    <dbReference type="NCBI Taxonomy" id="888268"/>
    <lineage>
        <taxon>Eukaryota</taxon>
        <taxon>Viridiplantae</taxon>
        <taxon>Streptophyta</taxon>
        <taxon>Embryophyta</taxon>
        <taxon>Tracheophyta</taxon>
        <taxon>Spermatophyta</taxon>
        <taxon>Magnoliopsida</taxon>
        <taxon>Liliopsida</taxon>
        <taxon>Poales</taxon>
        <taxon>Poaceae</taxon>
        <taxon>PACMAD clade</taxon>
        <taxon>Panicoideae</taxon>
        <taxon>Panicodae</taxon>
        <taxon>Paniceae</taxon>
        <taxon>Dichantheliinae</taxon>
        <taxon>Dichanthelium</taxon>
    </lineage>
</organism>